<evidence type="ECO:0000313" key="2">
    <source>
        <dbReference type="Proteomes" id="UP000472372"/>
    </source>
</evidence>
<reference evidence="1" key="1">
    <citation type="submission" date="2021-02" db="EMBL/GenBank/DDBJ databases">
        <authorList>
            <person name="Syme A R."/>
            <person name="Syme A R."/>
            <person name="Moolhuijzen P."/>
        </authorList>
    </citation>
    <scope>NUCLEOTIDE SEQUENCE</scope>
    <source>
        <strain evidence="1">W1-1</strain>
    </source>
</reference>
<sequence length="94" mass="10395">MYIITYLSLTIALSASVMGRTPSYCQTKNGRNPSPNLCRLDIGVWLDSRLGSDEQSFVCCVRENFDRAYAQGCHDNGGTVGTDGRYTRACNTFL</sequence>
<dbReference type="Proteomes" id="UP000472372">
    <property type="component" value="Chromosome 3"/>
</dbReference>
<protein>
    <submittedName>
        <fullName evidence="1">Uncharacterized protein</fullName>
    </submittedName>
</protein>
<organism evidence="1 2">
    <name type="scientific">Pyrenophora teres f. teres</name>
    <dbReference type="NCBI Taxonomy" id="97479"/>
    <lineage>
        <taxon>Eukaryota</taxon>
        <taxon>Fungi</taxon>
        <taxon>Dikarya</taxon>
        <taxon>Ascomycota</taxon>
        <taxon>Pezizomycotina</taxon>
        <taxon>Dothideomycetes</taxon>
        <taxon>Pleosporomycetidae</taxon>
        <taxon>Pleosporales</taxon>
        <taxon>Pleosporineae</taxon>
        <taxon>Pleosporaceae</taxon>
        <taxon>Pyrenophora</taxon>
    </lineage>
</organism>
<proteinExistence type="predicted"/>
<dbReference type="EMBL" id="HG992979">
    <property type="protein sequence ID" value="CAE7022391.1"/>
    <property type="molecule type" value="Genomic_DNA"/>
</dbReference>
<accession>A0A6S6VUF5</accession>
<evidence type="ECO:0000313" key="1">
    <source>
        <dbReference type="EMBL" id="CAE7022391.1"/>
    </source>
</evidence>
<gene>
    <name evidence="1" type="ORF">PTTW11_03423</name>
</gene>
<name>A0A6S6VUF5_9PLEO</name>
<dbReference type="AlphaFoldDB" id="A0A6S6VUF5"/>